<protein>
    <submittedName>
        <fullName evidence="2">Uncharacterized protein</fullName>
    </submittedName>
</protein>
<dbReference type="AlphaFoldDB" id="A0A9P2UQ24"/>
<comment type="caution">
    <text evidence="2">The sequence shown here is derived from an EMBL/GenBank/DDBJ whole genome shotgun (WGS) entry which is preliminary data.</text>
</comment>
<accession>A0A9P2UQ24</accession>
<evidence type="ECO:0000256" key="1">
    <source>
        <dbReference type="SAM" id="MobiDB-lite"/>
    </source>
</evidence>
<evidence type="ECO:0000313" key="3">
    <source>
        <dbReference type="Proteomes" id="UP000020865"/>
    </source>
</evidence>
<gene>
    <name evidence="2" type="ORF">J545_4731</name>
</gene>
<dbReference type="Proteomes" id="UP000020865">
    <property type="component" value="Unassembled WGS sequence"/>
</dbReference>
<sequence>MTKKDNKKAHNSDTLAGDELQALQSAKADQHRDRISRFGLLKH</sequence>
<dbReference type="EMBL" id="JEWR01000467">
    <property type="protein sequence ID" value="EXB36860.1"/>
    <property type="molecule type" value="Genomic_DNA"/>
</dbReference>
<reference evidence="2 3" key="1">
    <citation type="submission" date="2014-02" db="EMBL/GenBank/DDBJ databases">
        <title>Comparative genomics and transcriptomics to identify genetic mechanisms underlying the emergence of carbapenem resistant Acinetobacter baumannii (CRAb).</title>
        <authorList>
            <person name="Harris A.D."/>
            <person name="Johnson K.J."/>
            <person name="George J."/>
            <person name="Shefchek K."/>
            <person name="Daugherty S.C."/>
            <person name="Parankush S."/>
            <person name="Sadzewicz L."/>
            <person name="Tallon L."/>
            <person name="Sengamalay N."/>
            <person name="Hazen T.H."/>
            <person name="Rasko D.A."/>
        </authorList>
    </citation>
    <scope>NUCLEOTIDE SEQUENCE [LARGE SCALE GENOMIC DNA]</scope>
    <source>
        <strain evidence="2 3">1462234</strain>
    </source>
</reference>
<organism evidence="2 3">
    <name type="scientific">Acinetobacter baumannii 1462234</name>
    <dbReference type="NCBI Taxonomy" id="1310646"/>
    <lineage>
        <taxon>Bacteria</taxon>
        <taxon>Pseudomonadati</taxon>
        <taxon>Pseudomonadota</taxon>
        <taxon>Gammaproteobacteria</taxon>
        <taxon>Moraxellales</taxon>
        <taxon>Moraxellaceae</taxon>
        <taxon>Acinetobacter</taxon>
        <taxon>Acinetobacter calcoaceticus/baumannii complex</taxon>
    </lineage>
</organism>
<proteinExistence type="predicted"/>
<feature type="non-terminal residue" evidence="2">
    <location>
        <position position="43"/>
    </location>
</feature>
<evidence type="ECO:0000313" key="2">
    <source>
        <dbReference type="EMBL" id="EXB36860.1"/>
    </source>
</evidence>
<feature type="region of interest" description="Disordered" evidence="1">
    <location>
        <begin position="1"/>
        <end position="43"/>
    </location>
</feature>
<name>A0A9P2UQ24_ACIBA</name>